<evidence type="ECO:0000313" key="1">
    <source>
        <dbReference type="EMBL" id="QHS89651.1"/>
    </source>
</evidence>
<organism evidence="1">
    <name type="scientific">viral metagenome</name>
    <dbReference type="NCBI Taxonomy" id="1070528"/>
    <lineage>
        <taxon>unclassified sequences</taxon>
        <taxon>metagenomes</taxon>
        <taxon>organismal metagenomes</taxon>
    </lineage>
</organism>
<name>A0A6C0BD19_9ZZZZ</name>
<sequence>MLSSMQESFSSLQFEEFETFKKTYGDNVNLFMEFELIGMLVRIQDKTNMLKIVLNKQKSIDESSVDYLTDIMNYSVLASIPLTMTDFTKNFTSQQEEFFRVVSEMTETQLKPDTYLSQLLDANRTFMKIFTVANNGVMYVGSDLDKTILKMALTNMHVYAGLLVLEIRKAKTASSTGLD</sequence>
<accession>A0A6C0BD19</accession>
<reference evidence="1" key="1">
    <citation type="journal article" date="2020" name="Nature">
        <title>Giant virus diversity and host interactions through global metagenomics.</title>
        <authorList>
            <person name="Schulz F."/>
            <person name="Roux S."/>
            <person name="Paez-Espino D."/>
            <person name="Jungbluth S."/>
            <person name="Walsh D.A."/>
            <person name="Denef V.J."/>
            <person name="McMahon K.D."/>
            <person name="Konstantinidis K.T."/>
            <person name="Eloe-Fadrosh E.A."/>
            <person name="Kyrpides N.C."/>
            <person name="Woyke T."/>
        </authorList>
    </citation>
    <scope>NUCLEOTIDE SEQUENCE</scope>
    <source>
        <strain evidence="1">GVMAG-M-3300010160-26</strain>
    </source>
</reference>
<dbReference type="EMBL" id="MN739115">
    <property type="protein sequence ID" value="QHS89651.1"/>
    <property type="molecule type" value="Genomic_DNA"/>
</dbReference>
<protein>
    <recommendedName>
        <fullName evidence="2">Nucleotide modification associated domain-containing protein</fullName>
    </recommendedName>
</protein>
<proteinExistence type="predicted"/>
<dbReference type="AlphaFoldDB" id="A0A6C0BD19"/>
<evidence type="ECO:0008006" key="2">
    <source>
        <dbReference type="Google" id="ProtNLM"/>
    </source>
</evidence>